<proteinExistence type="predicted"/>
<dbReference type="Proteomes" id="UP001431209">
    <property type="component" value="Unassembled WGS sequence"/>
</dbReference>
<reference evidence="1 2" key="1">
    <citation type="submission" date="2024-03" db="EMBL/GenBank/DDBJ databases">
        <title>The Acrasis kona genome and developmental transcriptomes reveal deep origins of eukaryotic multicellular pathways.</title>
        <authorList>
            <person name="Sheikh S."/>
            <person name="Fu C.-J."/>
            <person name="Brown M.W."/>
            <person name="Baldauf S.L."/>
        </authorList>
    </citation>
    <scope>NUCLEOTIDE SEQUENCE [LARGE SCALE GENOMIC DNA]</scope>
    <source>
        <strain evidence="1 2">ATCC MYA-3509</strain>
    </source>
</reference>
<sequence length="661" mass="76351">MVDHQHYYNGTTFVACIDTRIIPEKDVLYRSQCSQETSVNINCMFDYIGVITDHSSLLVNASFILNDEYTVYLMGYGSSDFGRSLRRGAKIKISNAHCVYNLNIIACCMYTTVRVLSFSEIDAEYSPLVLKYVPLHNEAFTVLPTLYPHYILYEKLLQRMIEKKFSKWEHKNTMTLMRRFFDYYDCDHHYPITQRFLYEQFVNHDFCCNIIEKGNVNVENVVTLHEVVEFIINLYKSGSLSFPCVINKDTLNKDWVMICNVHHVHDDMWALCDKSGELDCMFLVDNMLELDTSIHKDDVYHIVDYRLILDVVEDVVTCFVQVLNMERVVAVSNNLSLSRADDQIKILCLSPYNNNSYKIKCKENSMIQCKEGWHWMYQILKRHLHQFICGELVIQNNKICKHEKTNKTSILSVKDVILTHPPVCDFVCGLLIEKSQITQDQSSNHRVFLLKLRDVNGPEVIGMYYKIPAGIKDDLLRGLIPKHVLLTCYNVSCKKSASTSQYYLNFNLDKSIIVASKYNPSNQNINYKSVEVVNMKYLEDNKDCLPSIVYQIKSCVITNVYKFNVSSCNSCDVVFGVHDGTGKCSVVIKDVHVLVQIAPDAMNIGEEQALNSTYLIHLQFDLFAKNITKQGTLRLWAINTTPILDHWQRCRDILSDILNNT</sequence>
<gene>
    <name evidence="1" type="ORF">AKO1_012871</name>
</gene>
<evidence type="ECO:0000313" key="2">
    <source>
        <dbReference type="Proteomes" id="UP001431209"/>
    </source>
</evidence>
<keyword evidence="2" id="KW-1185">Reference proteome</keyword>
<dbReference type="EMBL" id="JAOPGA020000732">
    <property type="protein sequence ID" value="KAL0481123.1"/>
    <property type="molecule type" value="Genomic_DNA"/>
</dbReference>
<evidence type="ECO:0008006" key="3">
    <source>
        <dbReference type="Google" id="ProtNLM"/>
    </source>
</evidence>
<accession>A0AAW2YVW4</accession>
<comment type="caution">
    <text evidence="1">The sequence shown here is derived from an EMBL/GenBank/DDBJ whole genome shotgun (WGS) entry which is preliminary data.</text>
</comment>
<evidence type="ECO:0000313" key="1">
    <source>
        <dbReference type="EMBL" id="KAL0481123.1"/>
    </source>
</evidence>
<protein>
    <recommendedName>
        <fullName evidence="3">CST complex subunit CTC1</fullName>
    </recommendedName>
</protein>
<organism evidence="1 2">
    <name type="scientific">Acrasis kona</name>
    <dbReference type="NCBI Taxonomy" id="1008807"/>
    <lineage>
        <taxon>Eukaryota</taxon>
        <taxon>Discoba</taxon>
        <taxon>Heterolobosea</taxon>
        <taxon>Tetramitia</taxon>
        <taxon>Eutetramitia</taxon>
        <taxon>Acrasidae</taxon>
        <taxon>Acrasis</taxon>
    </lineage>
</organism>
<name>A0AAW2YVW4_9EUKA</name>
<dbReference type="AlphaFoldDB" id="A0AAW2YVW4"/>